<dbReference type="PANTHER" id="PTHR12526">
    <property type="entry name" value="GLYCOSYLTRANSFERASE"/>
    <property type="match status" value="1"/>
</dbReference>
<evidence type="ECO:0000259" key="3">
    <source>
        <dbReference type="Pfam" id="PF13524"/>
    </source>
</evidence>
<keyword evidence="4" id="KW-0808">Transferase</keyword>
<accession>A0A2X0SGR9</accession>
<feature type="coiled-coil region" evidence="1">
    <location>
        <begin position="136"/>
        <end position="212"/>
    </location>
</feature>
<dbReference type="CDD" id="cd03801">
    <property type="entry name" value="GT4_PimA-like"/>
    <property type="match status" value="1"/>
</dbReference>
<feature type="coiled-coil region" evidence="1">
    <location>
        <begin position="245"/>
        <end position="349"/>
    </location>
</feature>
<dbReference type="GO" id="GO:0016740">
    <property type="term" value="F:transferase activity"/>
    <property type="evidence" value="ECO:0007669"/>
    <property type="project" value="UniProtKB-KW"/>
</dbReference>
<reference evidence="4" key="1">
    <citation type="submission" date="2018-05" db="EMBL/GenBank/DDBJ databases">
        <authorList>
            <person name="Lanie J.A."/>
            <person name="Ng W.-L."/>
            <person name="Kazmierczak K.M."/>
            <person name="Andrzejewski T.M."/>
            <person name="Davidsen T.M."/>
            <person name="Wayne K.J."/>
            <person name="Tettelin H."/>
            <person name="Glass J.I."/>
            <person name="Rusch D."/>
            <person name="Podicherti R."/>
            <person name="Tsui H.-C.T."/>
            <person name="Winkler M.E."/>
        </authorList>
    </citation>
    <scope>NUCLEOTIDE SEQUENCE</scope>
    <source>
        <strain evidence="4">KNB</strain>
    </source>
</reference>
<evidence type="ECO:0000256" key="1">
    <source>
        <dbReference type="SAM" id="Coils"/>
    </source>
</evidence>
<protein>
    <submittedName>
        <fullName evidence="4">Glycosyl transferase group 1</fullName>
    </submittedName>
</protein>
<evidence type="ECO:0000256" key="2">
    <source>
        <dbReference type="SAM" id="MobiDB-lite"/>
    </source>
</evidence>
<gene>
    <name evidence="4" type="ORF">NITFAB_2184</name>
</gene>
<evidence type="ECO:0000313" key="4">
    <source>
        <dbReference type="EMBL" id="SPS06591.1"/>
    </source>
</evidence>
<keyword evidence="1" id="KW-0175">Coiled coil</keyword>
<dbReference type="Gene3D" id="3.40.50.2000">
    <property type="entry name" value="Glycogen Phosphorylase B"/>
    <property type="match status" value="2"/>
</dbReference>
<dbReference type="SUPFAM" id="SSF53756">
    <property type="entry name" value="UDP-Glycosyltransferase/glycogen phosphorylase"/>
    <property type="match status" value="1"/>
</dbReference>
<dbReference type="PANTHER" id="PTHR12526:SF630">
    <property type="entry name" value="GLYCOSYLTRANSFERASE"/>
    <property type="match status" value="1"/>
</dbReference>
<sequence>MRPESSNSLKAIPGAQSDDQPMISNEERCRHDFPLFPDVAVSESIPAQIGQEPSHSVDVVLRDHHSEYWGAGTGSYMADCLPGSPLKHLNGSMEQAVPGLMNQFAVEQQNFERIKARLAASEQRTEAERRAKIMAVDRIEALLEAQRNSRQEVEMRLAQLEREHSTLSARLDDANCKYRTATIQISSLKKRVQESETLVQVHKREVTQLKERQISADNTHARLLREKEAAEQGRKHDVAALSVQAKKLESAHGELQLRIQEADEKFRAGKEEIVTLKNQLACAQNESEASKAELLRKISELETSNALLRSAQYQSDQLKLQVLQTKKSLADMHAKVESLRQQKIAQENQIAKIHAMLSFQLGYRLLHGFKSFRAFIQLPKHLIELRREAKRRKAAKAETLTLPASLRARVNAIPDERVIGPVPDFHLPATLALLNSCVALSLKSLKVACIMDEFTFGSYCHECNLLQLSVQNWQTELETFTPELLFIESAWRGKDDQWGGKVGHMSDEVVGIVGWCRQRKIPSVFWNKEDPIHFETFLSTAKLFDFVFTTDIDCIHRYKAALGHDRVYLLPFACQPEASNPIEVYQRKDAFCFAGAYYVRYPERTRDLGNFMTALAEYRPVEIYDRNYGKGDPNHQFPAEYQPFIVGSLPFDQIDKAYKGSRYAINLNSIKQSQSMFARRVFDLLACNTITVSNFSRGVRLLFGDLVVTTDNGDEIVRRLQALGSDETQLRKFRLAGLRKVMMNHTYQDRLAYIVSRVQGKANPKMLPRILVTAYAKNQIQFDALCASFNRQSHPFCRLIVVVPREFTPGYVPDDQRMQVLVANTIQNLRLEELTGSAELVAGMVPDDYYGPNYLLDLALATRYSSARGIGKVTHYVWSASKGMNLAFPGCQYTTTAKSIPARCALLRPELVSNILLIDWVTTLYPRQIVATDLLAVDEFNYCKNGGAVNFGPEQAEAVNDLAGLDHGFSTQDLIVRAERITPEEATPDEAPVLSGNQLASFFKPPTNKEYAFTVSGSVWEAVSSLPDGTHDYMYAATEHRPIDLGFETNLRLYLDVTPGLNIQLVILFLDAKKQRISHVIKTANRNHDATIPHGAEWIRFGIRIYGSGTACINGLVLGHRPLRPSEILSRGDYLLLTNHYPSDNDLYRNGFVHSRVAAYAEQGIRVDVFRLRNGENLSYHEFHNIDVITGSQEALHKLLRDGNHRSVLVHFLDETTWDVLQHYVDRVKVFVWVHGAEIQPWHRRDNFENQQQRETAKVQSEARMSFWRGVLKQMPENLKLVFVSKYLAEVTMEDLGFRLPDNGYRIIHNAINTDLFAYHKKPVEQRKKILSIRPYASRTYANDLSVQAILALSEMNFFKDLEFHIIGDGKLFDDVLAPLRGFSNVCIERRFLTQASIAQLHREYGIFLCPSRMDTQGVSRDEAMSSGLIPVTNAVAAIPEFVDKSSGILAPGEDALALAKGIERLYNDPDLFVTMSFAAAQRVRQQSSKQAMICAELQLFHHKAEA</sequence>
<feature type="region of interest" description="Disordered" evidence="2">
    <location>
        <begin position="1"/>
        <end position="22"/>
    </location>
</feature>
<dbReference type="InterPro" id="IPR055259">
    <property type="entry name" value="YkvP/CgeB_Glyco_trans-like"/>
</dbReference>
<organism evidence="4">
    <name type="scientific">Candidatus Nitrotoga fabula</name>
    <dbReference type="NCBI Taxonomy" id="2182327"/>
    <lineage>
        <taxon>Bacteria</taxon>
        <taxon>Pseudomonadati</taxon>
        <taxon>Pseudomonadota</taxon>
        <taxon>Betaproteobacteria</taxon>
        <taxon>Nitrosomonadales</taxon>
        <taxon>Gallionellaceae</taxon>
        <taxon>Candidatus Nitrotoga</taxon>
    </lineage>
</organism>
<name>A0A2X0SGR9_9PROT</name>
<dbReference type="EMBL" id="LS423452">
    <property type="protein sequence ID" value="SPS06591.1"/>
    <property type="molecule type" value="Genomic_DNA"/>
</dbReference>
<feature type="domain" description="Spore protein YkvP/CgeB glycosyl transferase-like" evidence="3">
    <location>
        <begin position="645"/>
        <end position="755"/>
    </location>
</feature>
<dbReference type="Pfam" id="PF13692">
    <property type="entry name" value="Glyco_trans_1_4"/>
    <property type="match status" value="1"/>
</dbReference>
<proteinExistence type="predicted"/>
<dbReference type="Pfam" id="PF13524">
    <property type="entry name" value="Glyco_trans_1_2"/>
    <property type="match status" value="1"/>
</dbReference>